<comment type="caution">
    <text evidence="2">The sequence shown here is derived from an EMBL/GenBank/DDBJ whole genome shotgun (WGS) entry which is preliminary data.</text>
</comment>
<feature type="transmembrane region" description="Helical" evidence="1">
    <location>
        <begin position="12"/>
        <end position="32"/>
    </location>
</feature>
<sequence>MKDTLLKAGILLFINFAVLYLLFLTEAFLLLLKLLNSLNISDEGLFILIPVTVSAFVYAINRKFGIVSNRAFLTFQISFFVLLFGIGLYLFSKSTWF</sequence>
<name>A0A1F4VGM8_UNCKA</name>
<keyword evidence="1" id="KW-0812">Transmembrane</keyword>
<dbReference type="EMBL" id="MEVJ01000049">
    <property type="protein sequence ID" value="OGC56466.1"/>
    <property type="molecule type" value="Genomic_DNA"/>
</dbReference>
<organism evidence="2 3">
    <name type="scientific">candidate division WWE3 bacterium RIFCSPLOWO2_01_FULL_41_9</name>
    <dbReference type="NCBI Taxonomy" id="1802626"/>
    <lineage>
        <taxon>Bacteria</taxon>
        <taxon>Katanobacteria</taxon>
    </lineage>
</organism>
<reference evidence="2 3" key="1">
    <citation type="journal article" date="2016" name="Nat. Commun.">
        <title>Thousands of microbial genomes shed light on interconnected biogeochemical processes in an aquifer system.</title>
        <authorList>
            <person name="Anantharaman K."/>
            <person name="Brown C.T."/>
            <person name="Hug L.A."/>
            <person name="Sharon I."/>
            <person name="Castelle C.J."/>
            <person name="Probst A.J."/>
            <person name="Thomas B.C."/>
            <person name="Singh A."/>
            <person name="Wilkins M.J."/>
            <person name="Karaoz U."/>
            <person name="Brodie E.L."/>
            <person name="Williams K.H."/>
            <person name="Hubbard S.S."/>
            <person name="Banfield J.F."/>
        </authorList>
    </citation>
    <scope>NUCLEOTIDE SEQUENCE [LARGE SCALE GENOMIC DNA]</scope>
</reference>
<keyword evidence="1" id="KW-0472">Membrane</keyword>
<accession>A0A1F4VGM8</accession>
<gene>
    <name evidence="2" type="ORF">A2976_01210</name>
</gene>
<evidence type="ECO:0000313" key="3">
    <source>
        <dbReference type="Proteomes" id="UP000178346"/>
    </source>
</evidence>
<evidence type="ECO:0000256" key="1">
    <source>
        <dbReference type="SAM" id="Phobius"/>
    </source>
</evidence>
<keyword evidence="1" id="KW-1133">Transmembrane helix</keyword>
<proteinExistence type="predicted"/>
<dbReference type="AlphaFoldDB" id="A0A1F4VGM8"/>
<protein>
    <submittedName>
        <fullName evidence="2">Uncharacterized protein</fullName>
    </submittedName>
</protein>
<feature type="transmembrane region" description="Helical" evidence="1">
    <location>
        <begin position="72"/>
        <end position="91"/>
    </location>
</feature>
<evidence type="ECO:0000313" key="2">
    <source>
        <dbReference type="EMBL" id="OGC56466.1"/>
    </source>
</evidence>
<dbReference type="Proteomes" id="UP000178346">
    <property type="component" value="Unassembled WGS sequence"/>
</dbReference>
<feature type="transmembrane region" description="Helical" evidence="1">
    <location>
        <begin position="44"/>
        <end position="60"/>
    </location>
</feature>